<dbReference type="PROSITE" id="PS50837">
    <property type="entry name" value="NACHT"/>
    <property type="match status" value="1"/>
</dbReference>
<dbReference type="STRING" id="443156.SAMN04489867_2171"/>
<organism evidence="2 3">
    <name type="scientific">Pedococcus dokdonensis</name>
    <dbReference type="NCBI Taxonomy" id="443156"/>
    <lineage>
        <taxon>Bacteria</taxon>
        <taxon>Bacillati</taxon>
        <taxon>Actinomycetota</taxon>
        <taxon>Actinomycetes</taxon>
        <taxon>Micrococcales</taxon>
        <taxon>Intrasporangiaceae</taxon>
        <taxon>Pedococcus</taxon>
    </lineage>
</organism>
<dbReference type="PANTHER" id="PTHR46844:SF1">
    <property type="entry name" value="SLR5058 PROTEIN"/>
    <property type="match status" value="1"/>
</dbReference>
<dbReference type="SUPFAM" id="SSF52540">
    <property type="entry name" value="P-loop containing nucleoside triphosphate hydrolases"/>
    <property type="match status" value="1"/>
</dbReference>
<dbReference type="Proteomes" id="UP000199077">
    <property type="component" value="Chromosome I"/>
</dbReference>
<reference evidence="3" key="1">
    <citation type="submission" date="2016-10" db="EMBL/GenBank/DDBJ databases">
        <authorList>
            <person name="Varghese N."/>
            <person name="Submissions S."/>
        </authorList>
    </citation>
    <scope>NUCLEOTIDE SEQUENCE [LARGE SCALE GENOMIC DNA]</scope>
    <source>
        <strain evidence="3">DSM 22329</strain>
    </source>
</reference>
<keyword evidence="3" id="KW-1185">Reference proteome</keyword>
<dbReference type="Pfam" id="PF05729">
    <property type="entry name" value="NACHT"/>
    <property type="match status" value="1"/>
</dbReference>
<dbReference type="InterPro" id="IPR007111">
    <property type="entry name" value="NACHT_NTPase"/>
</dbReference>
<feature type="domain" description="NACHT" evidence="1">
    <location>
        <begin position="252"/>
        <end position="455"/>
    </location>
</feature>
<gene>
    <name evidence="2" type="ORF">SAMN04489867_2171</name>
</gene>
<dbReference type="RefSeq" id="WP_091785136.1">
    <property type="nucleotide sequence ID" value="NZ_LT629711.1"/>
</dbReference>
<dbReference type="PANTHER" id="PTHR46844">
    <property type="entry name" value="SLR5058 PROTEIN"/>
    <property type="match status" value="1"/>
</dbReference>
<protein>
    <submittedName>
        <fullName evidence="2">NACHT domain-containing protein</fullName>
    </submittedName>
</protein>
<evidence type="ECO:0000259" key="1">
    <source>
        <dbReference type="PROSITE" id="PS50837"/>
    </source>
</evidence>
<proteinExistence type="predicted"/>
<dbReference type="EMBL" id="LT629711">
    <property type="protein sequence ID" value="SDP35501.1"/>
    <property type="molecule type" value="Genomic_DNA"/>
</dbReference>
<dbReference type="AlphaFoldDB" id="A0A1H0S102"/>
<sequence length="941" mass="103611">MSVDPTDIEPSTFLAKQAVRSVARLGAVAVDVGRSRLRARELEQLLKAPTYIEELAPYQDELRTGDSSAIVEFLAGDEVERLLQWVAALQVTDKWSSESEAILVGRLSGGILRYTKQVTAVSARAIAAHVGREIVANISDALGTSGAFATDATPKTKRVLAKNAALVGRLSLADSAILNDLASSAAADSYIDAVLRSVQQATTKSKMPHLGNLKSVPLAELYVAPNAVPYRQASTDRRFGRGDILSVGRQFHRLVVLGDPGGGKTTTSRRMMNIYSGEQLARRADRSLTLMIVLRDWAEELSSGKMTVVEVLHRVSASRHSLEPPEGVLESLLESGRVKVFFDGLDELLDTADRHRVVDVVEGFVHRFPLVPVIVTSRRVGYPQAPLDGDLFNVVEISGFVPEQRKDYVTRWFSFEDDLSQDERGQRAESFIREAESLNDIASNPLMLSLMCALYSYDQYIPRNRPEVYEKCSRLMFDSWDRNRGIRPTLSFQSHMMGALDALALYMYGSGLNEAGLTRALLVKRLAKYLKKRRFRTFDEARAAAANFVDHCSGRAWILSEVSPERYTFTHATFIEYFAARQLTRQAKNPKALAEVMRQKVLAAEWDVVCQLAVQIINDTEVDGSDKAIRALLKGDVGGDQQEANLLSFIIRCFAFYVPSPRTLDAVADRVVALLNRQSDPEFETSGSLLVSILDVSAEIRYEWLRALAARIEAIGPTSCSSALRALVVTPMSHSGREGDDPREDWREALGPIREEWRRSGVTKHLWCALAGPLSSESVRLMVQHHGVEGLFADSAVGNGYYLIGLASRVLRSSASFDPLVLNAYTEEIMAALDGGGQISAPSDTPFAIGLESPDDERRDVEAADQGEKAARLLAAMGLLELAGDPHGLPRDRVVSLVFSGGEASLEGGSLRSISQLDLPPKLQDFAERWVRDEVNMFADH</sequence>
<dbReference type="InterPro" id="IPR027417">
    <property type="entry name" value="P-loop_NTPase"/>
</dbReference>
<dbReference type="OrthoDB" id="135105at2"/>
<dbReference type="Gene3D" id="3.40.50.300">
    <property type="entry name" value="P-loop containing nucleotide triphosphate hydrolases"/>
    <property type="match status" value="1"/>
</dbReference>
<evidence type="ECO:0000313" key="3">
    <source>
        <dbReference type="Proteomes" id="UP000199077"/>
    </source>
</evidence>
<accession>A0A1H0S102</accession>
<name>A0A1H0S102_9MICO</name>
<evidence type="ECO:0000313" key="2">
    <source>
        <dbReference type="EMBL" id="SDP35501.1"/>
    </source>
</evidence>